<dbReference type="EMBL" id="LAZR01004169">
    <property type="protein sequence ID" value="KKN11142.1"/>
    <property type="molecule type" value="Genomic_DNA"/>
</dbReference>
<organism evidence="5">
    <name type="scientific">marine sediment metagenome</name>
    <dbReference type="NCBI Taxonomy" id="412755"/>
    <lineage>
        <taxon>unclassified sequences</taxon>
        <taxon>metagenomes</taxon>
        <taxon>ecological metagenomes</taxon>
    </lineage>
</organism>
<accession>A0A0F9NGT1</accession>
<comment type="caution">
    <text evidence="5">The sequence shown here is derived from an EMBL/GenBank/DDBJ whole genome shotgun (WGS) entry which is preliminary data.</text>
</comment>
<evidence type="ECO:0000256" key="4">
    <source>
        <dbReference type="SAM" id="MobiDB-lite"/>
    </source>
</evidence>
<comment type="similarity">
    <text evidence="1">Belongs to the eukaryotic ribosomal protein eS8 family.</text>
</comment>
<dbReference type="InterPro" id="IPR022309">
    <property type="entry name" value="Ribosomal_Se8/biogenesis_NSA2"/>
</dbReference>
<dbReference type="GO" id="GO:0005840">
    <property type="term" value="C:ribosome"/>
    <property type="evidence" value="ECO:0007669"/>
    <property type="project" value="UniProtKB-KW"/>
</dbReference>
<dbReference type="GO" id="GO:0006412">
    <property type="term" value="P:translation"/>
    <property type="evidence" value="ECO:0007669"/>
    <property type="project" value="InterPro"/>
</dbReference>
<evidence type="ECO:0000256" key="3">
    <source>
        <dbReference type="ARBA" id="ARBA00023274"/>
    </source>
</evidence>
<evidence type="ECO:0000313" key="5">
    <source>
        <dbReference type="EMBL" id="KKN11142.1"/>
    </source>
</evidence>
<dbReference type="Pfam" id="PF01201">
    <property type="entry name" value="Ribosomal_S8e"/>
    <property type="match status" value="1"/>
</dbReference>
<evidence type="ECO:0008006" key="6">
    <source>
        <dbReference type="Google" id="ProtNLM"/>
    </source>
</evidence>
<evidence type="ECO:0000256" key="2">
    <source>
        <dbReference type="ARBA" id="ARBA00022980"/>
    </source>
</evidence>
<protein>
    <recommendedName>
        <fullName evidence="6">30S ribosomal protein S8e</fullName>
    </recommendedName>
</protein>
<evidence type="ECO:0000256" key="1">
    <source>
        <dbReference type="ARBA" id="ARBA00005257"/>
    </source>
</evidence>
<name>A0A0F9NGT1_9ZZZZ</name>
<dbReference type="GO" id="GO:0003735">
    <property type="term" value="F:structural constituent of ribosome"/>
    <property type="evidence" value="ECO:0007669"/>
    <property type="project" value="InterPro"/>
</dbReference>
<gene>
    <name evidence="5" type="ORF">LCGC14_1029510</name>
</gene>
<dbReference type="InterPro" id="IPR001047">
    <property type="entry name" value="Ribosomal_eS8"/>
</dbReference>
<dbReference type="GO" id="GO:1990904">
    <property type="term" value="C:ribonucleoprotein complex"/>
    <property type="evidence" value="ECO:0007669"/>
    <property type="project" value="UniProtKB-KW"/>
</dbReference>
<feature type="compositionally biased region" description="Basic residues" evidence="4">
    <location>
        <begin position="1"/>
        <end position="25"/>
    </location>
</feature>
<proteinExistence type="inferred from homology"/>
<dbReference type="Gene3D" id="2.40.10.310">
    <property type="match status" value="1"/>
</dbReference>
<dbReference type="NCBIfam" id="TIGR00307">
    <property type="entry name" value="eS8"/>
    <property type="match status" value="1"/>
</dbReference>
<dbReference type="AlphaFoldDB" id="A0A0F9NGT1"/>
<dbReference type="CDD" id="cd11382">
    <property type="entry name" value="Ribosomal_S8e"/>
    <property type="match status" value="1"/>
</dbReference>
<keyword evidence="2" id="KW-0689">Ribosomal protein</keyword>
<reference evidence="5" key="1">
    <citation type="journal article" date="2015" name="Nature">
        <title>Complex archaea that bridge the gap between prokaryotes and eukaryotes.</title>
        <authorList>
            <person name="Spang A."/>
            <person name="Saw J.H."/>
            <person name="Jorgensen S.L."/>
            <person name="Zaremba-Niedzwiedzka K."/>
            <person name="Martijn J."/>
            <person name="Lind A.E."/>
            <person name="van Eijk R."/>
            <person name="Schleper C."/>
            <person name="Guy L."/>
            <person name="Ettema T.J."/>
        </authorList>
    </citation>
    <scope>NUCLEOTIDE SEQUENCE</scope>
</reference>
<sequence>MARSQARSRRKYTGKKYKHFRKKRKRELERPTINTVIGTEKKKKLRTMGGNIKLKLFSTKLINVTDLSNNKTSKVKIIRYESNSASKDLNRRHILTKGAIVETELGKARVSSRPGQHGVLNGILI</sequence>
<keyword evidence="3" id="KW-0687">Ribonucleoprotein</keyword>
<dbReference type="PANTHER" id="PTHR10394">
    <property type="entry name" value="40S RIBOSOMAL PROTEIN S8"/>
    <property type="match status" value="1"/>
</dbReference>
<feature type="region of interest" description="Disordered" evidence="4">
    <location>
        <begin position="1"/>
        <end position="26"/>
    </location>
</feature>